<sequence>MHDRLVAPRPVRISFPFPNIHRPVPTKFVSPSDNFRIKLEQDESDDPPRSPTTLPPETLEEFLSILRPSLVSAPLSSYRHYTTSPVLRAHRSRHSLHTIPSFPSIRSVQDGSPISVDSSLSTRAVGDASEGEQDDSLLRTETPSFQWRPGSVLASPISRSHTMNPFPRHRAFEARAADVELPNSPRHLLLALDSTPISPRLIPLPPSPAPSLA</sequence>
<accession>A0A165AK27</accession>
<dbReference type="AlphaFoldDB" id="A0A165AK27"/>
<dbReference type="OrthoDB" id="3242721at2759"/>
<keyword evidence="3" id="KW-1185">Reference proteome</keyword>
<evidence type="ECO:0000313" key="3">
    <source>
        <dbReference type="Proteomes" id="UP000076722"/>
    </source>
</evidence>
<dbReference type="Proteomes" id="UP000076722">
    <property type="component" value="Unassembled WGS sequence"/>
</dbReference>
<dbReference type="EMBL" id="KV419394">
    <property type="protein sequence ID" value="KZS99135.1"/>
    <property type="molecule type" value="Genomic_DNA"/>
</dbReference>
<feature type="region of interest" description="Disordered" evidence="1">
    <location>
        <begin position="108"/>
        <end position="135"/>
    </location>
</feature>
<evidence type="ECO:0000256" key="1">
    <source>
        <dbReference type="SAM" id="MobiDB-lite"/>
    </source>
</evidence>
<name>A0A165AK27_9AGAM</name>
<feature type="compositionally biased region" description="Polar residues" evidence="1">
    <location>
        <begin position="108"/>
        <end position="122"/>
    </location>
</feature>
<organism evidence="2 3">
    <name type="scientific">Sistotremastrum niveocremeum HHB9708</name>
    <dbReference type="NCBI Taxonomy" id="1314777"/>
    <lineage>
        <taxon>Eukaryota</taxon>
        <taxon>Fungi</taxon>
        <taxon>Dikarya</taxon>
        <taxon>Basidiomycota</taxon>
        <taxon>Agaricomycotina</taxon>
        <taxon>Agaricomycetes</taxon>
        <taxon>Sistotremastrales</taxon>
        <taxon>Sistotremastraceae</taxon>
        <taxon>Sertulicium</taxon>
        <taxon>Sertulicium niveocremeum</taxon>
    </lineage>
</organism>
<protein>
    <submittedName>
        <fullName evidence="2">Uncharacterized protein</fullName>
    </submittedName>
</protein>
<reference evidence="2 3" key="1">
    <citation type="journal article" date="2016" name="Mol. Biol. Evol.">
        <title>Comparative Genomics of Early-Diverging Mushroom-Forming Fungi Provides Insights into the Origins of Lignocellulose Decay Capabilities.</title>
        <authorList>
            <person name="Nagy L.G."/>
            <person name="Riley R."/>
            <person name="Tritt A."/>
            <person name="Adam C."/>
            <person name="Daum C."/>
            <person name="Floudas D."/>
            <person name="Sun H."/>
            <person name="Yadav J.S."/>
            <person name="Pangilinan J."/>
            <person name="Larsson K.H."/>
            <person name="Matsuura K."/>
            <person name="Barry K."/>
            <person name="Labutti K."/>
            <person name="Kuo R."/>
            <person name="Ohm R.A."/>
            <person name="Bhattacharya S.S."/>
            <person name="Shirouzu T."/>
            <person name="Yoshinaga Y."/>
            <person name="Martin F.M."/>
            <person name="Grigoriev I.V."/>
            <person name="Hibbett D.S."/>
        </authorList>
    </citation>
    <scope>NUCLEOTIDE SEQUENCE [LARGE SCALE GENOMIC DNA]</scope>
    <source>
        <strain evidence="2 3">HHB9708</strain>
    </source>
</reference>
<proteinExistence type="predicted"/>
<evidence type="ECO:0000313" key="2">
    <source>
        <dbReference type="EMBL" id="KZS99135.1"/>
    </source>
</evidence>
<gene>
    <name evidence="2" type="ORF">SISNIDRAFT_545951</name>
</gene>